<keyword evidence="1" id="KW-0472">Membrane</keyword>
<evidence type="ECO:0000313" key="2">
    <source>
        <dbReference type="EMBL" id="OGM97181.1"/>
    </source>
</evidence>
<comment type="caution">
    <text evidence="2">The sequence shown here is derived from an EMBL/GenBank/DDBJ whole genome shotgun (WGS) entry which is preliminary data.</text>
</comment>
<reference evidence="2 3" key="1">
    <citation type="journal article" date="2016" name="Nat. Commun.">
        <title>Thousands of microbial genomes shed light on interconnected biogeochemical processes in an aquifer system.</title>
        <authorList>
            <person name="Anantharaman K."/>
            <person name="Brown C.T."/>
            <person name="Hug L.A."/>
            <person name="Sharon I."/>
            <person name="Castelle C.J."/>
            <person name="Probst A.J."/>
            <person name="Thomas B.C."/>
            <person name="Singh A."/>
            <person name="Wilkins M.J."/>
            <person name="Karaoz U."/>
            <person name="Brodie E.L."/>
            <person name="Williams K.H."/>
            <person name="Hubbard S.S."/>
            <person name="Banfield J.F."/>
        </authorList>
    </citation>
    <scope>NUCLEOTIDE SEQUENCE [LARGE SCALE GENOMIC DNA]</scope>
</reference>
<evidence type="ECO:0000256" key="1">
    <source>
        <dbReference type="SAM" id="Phobius"/>
    </source>
</evidence>
<gene>
    <name evidence="2" type="ORF">A2817_01490</name>
</gene>
<accession>A0A1F8E8H7</accession>
<keyword evidence="1" id="KW-0812">Transmembrane</keyword>
<dbReference type="AlphaFoldDB" id="A0A1F8E8H7"/>
<feature type="transmembrane region" description="Helical" evidence="1">
    <location>
        <begin position="36"/>
        <end position="54"/>
    </location>
</feature>
<protein>
    <submittedName>
        <fullName evidence="2">Uncharacterized protein</fullName>
    </submittedName>
</protein>
<feature type="transmembrane region" description="Helical" evidence="1">
    <location>
        <begin position="6"/>
        <end position="24"/>
    </location>
</feature>
<name>A0A1F8E8H7_9BACT</name>
<dbReference type="EMBL" id="MGIZ01000058">
    <property type="protein sequence ID" value="OGM97181.1"/>
    <property type="molecule type" value="Genomic_DNA"/>
</dbReference>
<evidence type="ECO:0000313" key="3">
    <source>
        <dbReference type="Proteomes" id="UP000177594"/>
    </source>
</evidence>
<feature type="transmembrane region" description="Helical" evidence="1">
    <location>
        <begin position="60"/>
        <end position="76"/>
    </location>
</feature>
<sequence>MDLGYYLVLTILIVAGTFFSLALYHRASPSVLKFTAYGFATLAVLGFILVQFAGSRDLKIAMFIFIGLSAFYYWFYGGTLKDNDGN</sequence>
<keyword evidence="1" id="KW-1133">Transmembrane helix</keyword>
<proteinExistence type="predicted"/>
<dbReference type="Proteomes" id="UP000177594">
    <property type="component" value="Unassembled WGS sequence"/>
</dbReference>
<organism evidence="2 3">
    <name type="scientific">Candidatus Yanofskybacteria bacterium RIFCSPHIGHO2_01_FULL_39_8b</name>
    <dbReference type="NCBI Taxonomy" id="1802659"/>
    <lineage>
        <taxon>Bacteria</taxon>
        <taxon>Candidatus Yanofskyibacteriota</taxon>
    </lineage>
</organism>